<organism evidence="4 5">
    <name type="scientific">Pilimelia terevasa</name>
    <dbReference type="NCBI Taxonomy" id="53372"/>
    <lineage>
        <taxon>Bacteria</taxon>
        <taxon>Bacillati</taxon>
        <taxon>Actinomycetota</taxon>
        <taxon>Actinomycetes</taxon>
        <taxon>Micromonosporales</taxon>
        <taxon>Micromonosporaceae</taxon>
        <taxon>Pilimelia</taxon>
    </lineage>
</organism>
<protein>
    <recommendedName>
        <fullName evidence="3">Deoxyribonuclease NucA/NucB domain-containing protein</fullName>
    </recommendedName>
</protein>
<dbReference type="Proteomes" id="UP000662200">
    <property type="component" value="Unassembled WGS sequence"/>
</dbReference>
<feature type="domain" description="Deoxyribonuclease NucA/NucB" evidence="3">
    <location>
        <begin position="369"/>
        <end position="458"/>
    </location>
</feature>
<evidence type="ECO:0000256" key="2">
    <source>
        <dbReference type="SAM" id="SignalP"/>
    </source>
</evidence>
<feature type="signal peptide" evidence="2">
    <location>
        <begin position="1"/>
        <end position="26"/>
    </location>
</feature>
<comment type="caution">
    <text evidence="4">The sequence shown here is derived from an EMBL/GenBank/DDBJ whole genome shotgun (WGS) entry which is preliminary data.</text>
</comment>
<feature type="chain" id="PRO_5035250646" description="Deoxyribonuclease NucA/NucB domain-containing protein" evidence="2">
    <location>
        <begin position="27"/>
        <end position="462"/>
    </location>
</feature>
<proteinExistence type="predicted"/>
<evidence type="ECO:0000313" key="4">
    <source>
        <dbReference type="EMBL" id="GGK31626.1"/>
    </source>
</evidence>
<evidence type="ECO:0000313" key="5">
    <source>
        <dbReference type="Proteomes" id="UP000662200"/>
    </source>
</evidence>
<sequence>MLRPVRRMLLAATAAVAVLASGTAVAAAPAETGYFNYTIPQRQPDGTTRQVSIDQAQPVNPVPTTLAERLEWERTPKSEDAVPARIPTNSGQRVTYDPVTVEECKAFTASDQTPYAHKNHYGFCSNGSVEIGRMTCPFPSCLHSKSFGLTIIGHGDRNIETGAVQRKASFTLNTRMGHTIGTQVPDNILVTVGLDCVALNGTTCNNPWGGGITKTLGEWRRDETETATLTIEGTPSEIPTDPNWDGKSYYNLRPFIRHNNPQFPPTERNLPWDAMRCDTSTKNYSRPYRDNGACIFTNINALFPISRAPGSPHKSVGDHLWQALNKPLETKPGVPNKVIPGKPGSGQPLTRLVDHTPELDARITKNRTRARENCVRFWGVDYAKPESPNSEYPKQKRDCDEYPMASTFEGAAHADYQPGSILSFSSKPVPFGENRSAGNWLQQWYAEDHIIHGDYFYIRVLD</sequence>
<dbReference type="Pfam" id="PF14040">
    <property type="entry name" value="DNase_NucA_NucB"/>
    <property type="match status" value="1"/>
</dbReference>
<reference evidence="4" key="2">
    <citation type="submission" date="2020-09" db="EMBL/GenBank/DDBJ databases">
        <authorList>
            <person name="Sun Q."/>
            <person name="Ohkuma M."/>
        </authorList>
    </citation>
    <scope>NUCLEOTIDE SEQUENCE</scope>
    <source>
        <strain evidence="4">JCM 3091</strain>
    </source>
</reference>
<accession>A0A8J3BLT3</accession>
<dbReference type="InterPro" id="IPR029476">
    <property type="entry name" value="DNase_NucA_NucB"/>
</dbReference>
<keyword evidence="2" id="KW-0732">Signal</keyword>
<dbReference type="AlphaFoldDB" id="A0A8J3BLT3"/>
<evidence type="ECO:0000256" key="1">
    <source>
        <dbReference type="SAM" id="MobiDB-lite"/>
    </source>
</evidence>
<evidence type="ECO:0000259" key="3">
    <source>
        <dbReference type="Pfam" id="PF14040"/>
    </source>
</evidence>
<feature type="region of interest" description="Disordered" evidence="1">
    <location>
        <begin position="328"/>
        <end position="351"/>
    </location>
</feature>
<gene>
    <name evidence="4" type="ORF">GCM10010124_25530</name>
</gene>
<dbReference type="EMBL" id="BMQC01000008">
    <property type="protein sequence ID" value="GGK31626.1"/>
    <property type="molecule type" value="Genomic_DNA"/>
</dbReference>
<reference evidence="4" key="1">
    <citation type="journal article" date="2014" name="Int. J. Syst. Evol. Microbiol.">
        <title>Complete genome sequence of Corynebacterium casei LMG S-19264T (=DSM 44701T), isolated from a smear-ripened cheese.</title>
        <authorList>
            <consortium name="US DOE Joint Genome Institute (JGI-PGF)"/>
            <person name="Walter F."/>
            <person name="Albersmeier A."/>
            <person name="Kalinowski J."/>
            <person name="Ruckert C."/>
        </authorList>
    </citation>
    <scope>NUCLEOTIDE SEQUENCE</scope>
    <source>
        <strain evidence="4">JCM 3091</strain>
    </source>
</reference>
<name>A0A8J3BLT3_9ACTN</name>
<keyword evidence="5" id="KW-1185">Reference proteome</keyword>